<protein>
    <submittedName>
        <fullName evidence="1">Uncharacterized protein</fullName>
    </submittedName>
</protein>
<evidence type="ECO:0000313" key="1">
    <source>
        <dbReference type="EMBL" id="KAF5404696.1"/>
    </source>
</evidence>
<keyword evidence="2" id="KW-1185">Reference proteome</keyword>
<organism evidence="1 2">
    <name type="scientific">Paragonimus heterotremus</name>
    <dbReference type="NCBI Taxonomy" id="100268"/>
    <lineage>
        <taxon>Eukaryota</taxon>
        <taxon>Metazoa</taxon>
        <taxon>Spiralia</taxon>
        <taxon>Lophotrochozoa</taxon>
        <taxon>Platyhelminthes</taxon>
        <taxon>Trematoda</taxon>
        <taxon>Digenea</taxon>
        <taxon>Plagiorchiida</taxon>
        <taxon>Troglotremata</taxon>
        <taxon>Troglotrematidae</taxon>
        <taxon>Paragonimus</taxon>
    </lineage>
</organism>
<gene>
    <name evidence="1" type="ORF">PHET_01888</name>
</gene>
<proteinExistence type="predicted"/>
<reference evidence="1" key="1">
    <citation type="submission" date="2019-05" db="EMBL/GenBank/DDBJ databases">
        <title>Annotation for the trematode Paragonimus heterotremus.</title>
        <authorList>
            <person name="Choi Y.-J."/>
        </authorList>
    </citation>
    <scope>NUCLEOTIDE SEQUENCE</scope>
    <source>
        <strain evidence="1">LC</strain>
    </source>
</reference>
<sequence length="480" mass="54166">MGYTQPCLISACSNNNNAHSPSQQSPYSQMTKVYTETNTKDGGDARTIPQKYSQGNRDDPTCNSNINGCENSPKRSLFLQRTNRLSLNKVSHTSCLPNTGGSKGSCNKRTGKEPISRKEVVINDKPIIRLSRRKSTETGTSAERQSNGYRIFANGEKHSAGYADPSCGIISTSNTGLFRNDENKSKKCVKRLSSKKRSKPTTIHLYQSYRDPNILQWLERKEKEKRREQQRQKFEERTKYVTQKSVHVGQKKRAELAKFAFDTRLDSKSRQTGARKASSANVEGVSKKTKSAIITKADKQEAPNLKGLFQPFSNDSDTQQDTDNIKSTASAGKLQGIPLATCNHEEILKKSSGENEVECQEIVFRSESHDARFVLGEVSQPTACEMNQTTFTDYQSADENTVQPFDVFESTEVSTVVENCHHELQGLQELQDLTATKLTHKQWLRQNFLQARYSEQARWETEEHVALAEKARPTFLQSWK</sequence>
<comment type="caution">
    <text evidence="1">The sequence shown here is derived from an EMBL/GenBank/DDBJ whole genome shotgun (WGS) entry which is preliminary data.</text>
</comment>
<dbReference type="OrthoDB" id="6256441at2759"/>
<name>A0A8J4T2U8_9TREM</name>
<evidence type="ECO:0000313" key="2">
    <source>
        <dbReference type="Proteomes" id="UP000748531"/>
    </source>
</evidence>
<accession>A0A8J4T2U8</accession>
<dbReference type="EMBL" id="LUCH01000625">
    <property type="protein sequence ID" value="KAF5404696.1"/>
    <property type="molecule type" value="Genomic_DNA"/>
</dbReference>
<dbReference type="Proteomes" id="UP000748531">
    <property type="component" value="Unassembled WGS sequence"/>
</dbReference>
<dbReference type="AlphaFoldDB" id="A0A8J4T2U8"/>